<sequence length="299" mass="33518">MEAEEMSWPVIHTVGDVLVQRGFVLGPREIGDFELVYFPEGTGTVYELGDDALPLDEPCFVLTRPGECHRYRFDPAANVRHLFVHFDYAAFRDPSSGLEALVRTDRIPALRSSLAAGMIRQILRIANEQGPGWKRRISALLAAALEELQACAGRGSGPASQPVSLPISLAIEYMEEHLAEPALSIEKIARHSGWSHEHFTRVFAAELGMTPKRALLERRLLRAERMMLRAEGTVKQIAFSVGFGDEHHFSKMYKRIRGITASEYMERCKDPLFRHTAAAVDPDTPYPINCYVMVNAPIK</sequence>
<dbReference type="PROSITE" id="PS01124">
    <property type="entry name" value="HTH_ARAC_FAMILY_2"/>
    <property type="match status" value="1"/>
</dbReference>
<dbReference type="InterPro" id="IPR009057">
    <property type="entry name" value="Homeodomain-like_sf"/>
</dbReference>
<evidence type="ECO:0000256" key="3">
    <source>
        <dbReference type="ARBA" id="ARBA00023159"/>
    </source>
</evidence>
<organism evidence="6 7">
    <name type="scientific">Cohnella zeiphila</name>
    <dbReference type="NCBI Taxonomy" id="2761120"/>
    <lineage>
        <taxon>Bacteria</taxon>
        <taxon>Bacillati</taxon>
        <taxon>Bacillota</taxon>
        <taxon>Bacilli</taxon>
        <taxon>Bacillales</taxon>
        <taxon>Paenibacillaceae</taxon>
        <taxon>Cohnella</taxon>
    </lineage>
</organism>
<dbReference type="GO" id="GO:0043565">
    <property type="term" value="F:sequence-specific DNA binding"/>
    <property type="evidence" value="ECO:0007669"/>
    <property type="project" value="InterPro"/>
</dbReference>
<dbReference type="InterPro" id="IPR018062">
    <property type="entry name" value="HTH_AraC-typ_CS"/>
</dbReference>
<dbReference type="GO" id="GO:0003700">
    <property type="term" value="F:DNA-binding transcription factor activity"/>
    <property type="evidence" value="ECO:0007669"/>
    <property type="project" value="InterPro"/>
</dbReference>
<keyword evidence="1" id="KW-0805">Transcription regulation</keyword>
<evidence type="ECO:0000313" key="6">
    <source>
        <dbReference type="EMBL" id="MBB6730198.1"/>
    </source>
</evidence>
<keyword evidence="4" id="KW-0804">Transcription</keyword>
<comment type="caution">
    <text evidence="6">The sequence shown here is derived from an EMBL/GenBank/DDBJ whole genome shotgun (WGS) entry which is preliminary data.</text>
</comment>
<reference evidence="6 7" key="1">
    <citation type="submission" date="2020-08" db="EMBL/GenBank/DDBJ databases">
        <title>Cohnella phylogeny.</title>
        <authorList>
            <person name="Dunlap C."/>
        </authorList>
    </citation>
    <scope>NUCLEOTIDE SEQUENCE [LARGE SCALE GENOMIC DNA]</scope>
    <source>
        <strain evidence="6 7">CBP 2801</strain>
    </source>
</reference>
<dbReference type="PROSITE" id="PS00041">
    <property type="entry name" value="HTH_ARAC_FAMILY_1"/>
    <property type="match status" value="1"/>
</dbReference>
<gene>
    <name evidence="6" type="ORF">H7C18_04735</name>
</gene>
<accession>A0A7X0SHQ9</accession>
<dbReference type="RefSeq" id="WP_185127864.1">
    <property type="nucleotide sequence ID" value="NZ_JACJVO010000005.1"/>
</dbReference>
<dbReference type="InterPro" id="IPR003313">
    <property type="entry name" value="AraC-bd"/>
</dbReference>
<protein>
    <submittedName>
        <fullName evidence="6">Helix-turn-helix transcriptional regulator</fullName>
    </submittedName>
</protein>
<proteinExistence type="predicted"/>
<dbReference type="Pfam" id="PF12833">
    <property type="entry name" value="HTH_18"/>
    <property type="match status" value="1"/>
</dbReference>
<keyword evidence="2" id="KW-0238">DNA-binding</keyword>
<keyword evidence="7" id="KW-1185">Reference proteome</keyword>
<dbReference type="InterPro" id="IPR037923">
    <property type="entry name" value="HTH-like"/>
</dbReference>
<dbReference type="EMBL" id="JACJVO010000005">
    <property type="protein sequence ID" value="MBB6730198.1"/>
    <property type="molecule type" value="Genomic_DNA"/>
</dbReference>
<dbReference type="Pfam" id="PF02311">
    <property type="entry name" value="AraC_binding"/>
    <property type="match status" value="1"/>
</dbReference>
<dbReference type="SUPFAM" id="SSF46689">
    <property type="entry name" value="Homeodomain-like"/>
    <property type="match status" value="2"/>
</dbReference>
<name>A0A7X0SHQ9_9BACL</name>
<dbReference type="AlphaFoldDB" id="A0A7X0SHQ9"/>
<keyword evidence="3" id="KW-0010">Activator</keyword>
<evidence type="ECO:0000256" key="2">
    <source>
        <dbReference type="ARBA" id="ARBA00023125"/>
    </source>
</evidence>
<feature type="domain" description="HTH araC/xylS-type" evidence="5">
    <location>
        <begin position="168"/>
        <end position="267"/>
    </location>
</feature>
<evidence type="ECO:0000313" key="7">
    <source>
        <dbReference type="Proteomes" id="UP000564644"/>
    </source>
</evidence>
<evidence type="ECO:0000256" key="1">
    <source>
        <dbReference type="ARBA" id="ARBA00023015"/>
    </source>
</evidence>
<dbReference type="InterPro" id="IPR018060">
    <property type="entry name" value="HTH_AraC"/>
</dbReference>
<dbReference type="SMART" id="SM00342">
    <property type="entry name" value="HTH_ARAC"/>
    <property type="match status" value="1"/>
</dbReference>
<dbReference type="Proteomes" id="UP000564644">
    <property type="component" value="Unassembled WGS sequence"/>
</dbReference>
<dbReference type="SUPFAM" id="SSF51215">
    <property type="entry name" value="Regulatory protein AraC"/>
    <property type="match status" value="1"/>
</dbReference>
<dbReference type="PANTHER" id="PTHR46796">
    <property type="entry name" value="HTH-TYPE TRANSCRIPTIONAL ACTIVATOR RHAS-RELATED"/>
    <property type="match status" value="1"/>
</dbReference>
<dbReference type="Gene3D" id="1.10.10.60">
    <property type="entry name" value="Homeodomain-like"/>
    <property type="match status" value="1"/>
</dbReference>
<dbReference type="InterPro" id="IPR050204">
    <property type="entry name" value="AraC_XylS_family_regulators"/>
</dbReference>
<evidence type="ECO:0000256" key="4">
    <source>
        <dbReference type="ARBA" id="ARBA00023163"/>
    </source>
</evidence>
<evidence type="ECO:0000259" key="5">
    <source>
        <dbReference type="PROSITE" id="PS01124"/>
    </source>
</evidence>